<sequence>MDRHDRPARTPVAIVGGGPVGLLLALFLDRHGVASVVFDTEDSVLDEPRGSTHNARTMEHYRRLGLAARVRELGLPGSHDAGISFFTRYSGRLLARLPWPGADAVRAAVAAADRTDQVPEPMHRANQMYVERLLWEHAATRPGVTLRYGHRVTSVREAHGAVVLGTEGPRGPRTWVAGYAVGCDGGRSLVRRSLGASYAGEGSLEQDVLGRRATAARLRVPGLYGRFLREHAAWSNWVFNGELAINLIALDGDDEFFLLTSSADPDDPDDGAIVELVRRAVGVPVEVAVRGRRAWTPGAALVAERFGRGRVWLAGDAAHLFTPNGGFGMNTGVDDAANLAWKLAAAVQGWAGPGLLPSYEAERRPVALRNTAAARGLNIALGAIERPGALEEDSAAGAAARRATAQRLARYGLLTMATLGVQLGARYDGSPVVIPSGDPPPDDFTSYTPSGVPGGRAPHLWLDDTHGAGGSLFDRFGTGFTLLSLRSRHHDTSGLEKAARERGIPFSVVHVDDPAGRELYGRDLVLVRPDQHIAWRGDREPRNPAEILARVTGH</sequence>
<evidence type="ECO:0000313" key="5">
    <source>
        <dbReference type="EMBL" id="MFM9608244.1"/>
    </source>
</evidence>
<evidence type="ECO:0000256" key="2">
    <source>
        <dbReference type="ARBA" id="ARBA00022630"/>
    </source>
</evidence>
<dbReference type="Gene3D" id="3.30.9.10">
    <property type="entry name" value="D-Amino Acid Oxidase, subunit A, domain 2"/>
    <property type="match status" value="1"/>
</dbReference>
<evidence type="ECO:0000259" key="4">
    <source>
        <dbReference type="Pfam" id="PF01494"/>
    </source>
</evidence>
<comment type="cofactor">
    <cofactor evidence="1">
        <name>FAD</name>
        <dbReference type="ChEBI" id="CHEBI:57692"/>
    </cofactor>
</comment>
<dbReference type="PRINTS" id="PR00420">
    <property type="entry name" value="RNGMNOXGNASE"/>
</dbReference>
<keyword evidence="5" id="KW-0503">Monooxygenase</keyword>
<dbReference type="InterPro" id="IPR036188">
    <property type="entry name" value="FAD/NAD-bd_sf"/>
</dbReference>
<dbReference type="GO" id="GO:0004497">
    <property type="term" value="F:monooxygenase activity"/>
    <property type="evidence" value="ECO:0007669"/>
    <property type="project" value="UniProtKB-KW"/>
</dbReference>
<evidence type="ECO:0000256" key="1">
    <source>
        <dbReference type="ARBA" id="ARBA00001974"/>
    </source>
</evidence>
<organism evidence="5 6">
    <name type="scientific">Streptomyces niveiscabiei</name>
    <dbReference type="NCBI Taxonomy" id="164115"/>
    <lineage>
        <taxon>Bacteria</taxon>
        <taxon>Bacillati</taxon>
        <taxon>Actinomycetota</taxon>
        <taxon>Actinomycetes</taxon>
        <taxon>Kitasatosporales</taxon>
        <taxon>Streptomycetaceae</taxon>
        <taxon>Streptomyces</taxon>
    </lineage>
</organism>
<keyword evidence="2" id="KW-0285">Flavoprotein</keyword>
<dbReference type="EMBL" id="JBJVNI010000003">
    <property type="protein sequence ID" value="MFM9608244.1"/>
    <property type="molecule type" value="Genomic_DNA"/>
</dbReference>
<dbReference type="NCBIfam" id="NF004780">
    <property type="entry name" value="PRK06126.1"/>
    <property type="match status" value="1"/>
</dbReference>
<reference evidence="5 6" key="1">
    <citation type="submission" date="2024-12" db="EMBL/GenBank/DDBJ databases">
        <title>Forecasting of Potato common scab and diversities of Pathogenic streptomyces spp. in china.</title>
        <authorList>
            <person name="Handique U."/>
            <person name="Wu J."/>
        </authorList>
    </citation>
    <scope>NUCLEOTIDE SEQUENCE [LARGE SCALE GENOMIC DNA]</scope>
    <source>
        <strain evidence="5 6">ZRIMU1530</strain>
    </source>
</reference>
<dbReference type="Pfam" id="PF21274">
    <property type="entry name" value="Rng_hyd_C"/>
    <property type="match status" value="1"/>
</dbReference>
<dbReference type="PANTHER" id="PTHR43004:SF19">
    <property type="entry name" value="BINDING MONOOXYGENASE, PUTATIVE (JCVI)-RELATED"/>
    <property type="match status" value="1"/>
</dbReference>
<dbReference type="InterPro" id="IPR002938">
    <property type="entry name" value="FAD-bd"/>
</dbReference>
<feature type="domain" description="FAD-binding" evidence="4">
    <location>
        <begin position="9"/>
        <end position="371"/>
    </location>
</feature>
<dbReference type="Gene3D" id="3.50.50.60">
    <property type="entry name" value="FAD/NAD(P)-binding domain"/>
    <property type="match status" value="1"/>
</dbReference>
<dbReference type="Gene3D" id="3.40.30.120">
    <property type="match status" value="1"/>
</dbReference>
<proteinExistence type="predicted"/>
<gene>
    <name evidence="5" type="ORF">ACKI18_05905</name>
</gene>
<accession>A0ABW9HJL2</accession>
<dbReference type="InterPro" id="IPR050641">
    <property type="entry name" value="RIFMO-like"/>
</dbReference>
<keyword evidence="6" id="KW-1185">Reference proteome</keyword>
<protein>
    <submittedName>
        <fullName evidence="5">FAD-dependent monooxygenase</fullName>
    </submittedName>
</protein>
<dbReference type="Pfam" id="PF01494">
    <property type="entry name" value="FAD_binding_3"/>
    <property type="match status" value="1"/>
</dbReference>
<dbReference type="RefSeq" id="WP_055720247.1">
    <property type="nucleotide sequence ID" value="NZ_JBJVNI010000003.1"/>
</dbReference>
<dbReference type="PANTHER" id="PTHR43004">
    <property type="entry name" value="TRK SYSTEM POTASSIUM UPTAKE PROTEIN"/>
    <property type="match status" value="1"/>
</dbReference>
<name>A0ABW9HJL2_9ACTN</name>
<comment type="caution">
    <text evidence="5">The sequence shown here is derived from an EMBL/GenBank/DDBJ whole genome shotgun (WGS) entry which is preliminary data.</text>
</comment>
<dbReference type="SUPFAM" id="SSF51905">
    <property type="entry name" value="FAD/NAD(P)-binding domain"/>
    <property type="match status" value="1"/>
</dbReference>
<keyword evidence="3" id="KW-0274">FAD</keyword>
<evidence type="ECO:0000313" key="6">
    <source>
        <dbReference type="Proteomes" id="UP001631957"/>
    </source>
</evidence>
<keyword evidence="5" id="KW-0560">Oxidoreductase</keyword>
<dbReference type="Proteomes" id="UP001631957">
    <property type="component" value="Unassembled WGS sequence"/>
</dbReference>
<evidence type="ECO:0000256" key="3">
    <source>
        <dbReference type="ARBA" id="ARBA00022827"/>
    </source>
</evidence>